<evidence type="ECO:0000313" key="2">
    <source>
        <dbReference type="Proteomes" id="UP000231276"/>
    </source>
</evidence>
<dbReference type="EMBL" id="PCTS01000016">
    <property type="protein sequence ID" value="PIP86592.1"/>
    <property type="molecule type" value="Genomic_DNA"/>
</dbReference>
<dbReference type="AlphaFoldDB" id="A0A2H0DWN5"/>
<evidence type="ECO:0000313" key="1">
    <source>
        <dbReference type="EMBL" id="PIP86592.1"/>
    </source>
</evidence>
<organism evidence="1 2">
    <name type="scientific">Candidatus Campbellbacteria bacterium CG22_combo_CG10-13_8_21_14_all_43_18</name>
    <dbReference type="NCBI Taxonomy" id="1974530"/>
    <lineage>
        <taxon>Bacteria</taxon>
        <taxon>Candidatus Campbelliibacteriota</taxon>
    </lineage>
</organism>
<name>A0A2H0DWN5_9BACT</name>
<gene>
    <name evidence="1" type="ORF">COW82_01230</name>
</gene>
<proteinExistence type="predicted"/>
<sequence>MKTKNLKNVSVRLGMTVELDEAEVGRVCRIWFAALYGLGPFTVSQIIKNWGGKENMKVALKGTGGGILRDDNGGEAFFPAPWFAVSVPRRPLAPLSR</sequence>
<accession>A0A2H0DWN5</accession>
<reference evidence="1 2" key="1">
    <citation type="submission" date="2017-09" db="EMBL/GenBank/DDBJ databases">
        <title>Depth-based differentiation of microbial function through sediment-hosted aquifers and enrichment of novel symbionts in the deep terrestrial subsurface.</title>
        <authorList>
            <person name="Probst A.J."/>
            <person name="Ladd B."/>
            <person name="Jarett J.K."/>
            <person name="Geller-Mcgrath D.E."/>
            <person name="Sieber C.M."/>
            <person name="Emerson J.B."/>
            <person name="Anantharaman K."/>
            <person name="Thomas B.C."/>
            <person name="Malmstrom R."/>
            <person name="Stieglmeier M."/>
            <person name="Klingl A."/>
            <person name="Woyke T."/>
            <person name="Ryan C.M."/>
            <person name="Banfield J.F."/>
        </authorList>
    </citation>
    <scope>NUCLEOTIDE SEQUENCE [LARGE SCALE GENOMIC DNA]</scope>
    <source>
        <strain evidence="1">CG22_combo_CG10-13_8_21_14_all_43_18</strain>
    </source>
</reference>
<comment type="caution">
    <text evidence="1">The sequence shown here is derived from an EMBL/GenBank/DDBJ whole genome shotgun (WGS) entry which is preliminary data.</text>
</comment>
<protein>
    <submittedName>
        <fullName evidence="1">Uncharacterized protein</fullName>
    </submittedName>
</protein>
<dbReference type="Proteomes" id="UP000231276">
    <property type="component" value="Unassembled WGS sequence"/>
</dbReference>